<sequence>MLVQVGVDEEESGSDIGVGEDRMEDSDNELWGLDEWREFFKGANGSIFKVISNAITVAAKDHPEEFKLKRGEIVETAYSSFCSLHCYHHHNELSRESSFKDEPQGIKSRPNGNAVDLAHCKEAGCDVIRDDANMKTVPESKYSYSEAEALVEMIEREKEDIMGVLRIKEVLCNSQEESKAGLFESLRRLQLMDLIELILVDNGTIELVVELVEVVHTVLIEETGMVFVKEDLVVLYSSNDEWQGPSFFDDWQHSSSQQGWYGTSLIGTIMTLVKGIGGATVFKDDEWLELVRYAQSPHEDNDIKVFNSSSMEVGYLYSRVAVILSPLLDAHKIILEGEVANSKIECSSIICRLTLQIFYFISREQVALQESNSERQHAES</sequence>
<dbReference type="PANTHER" id="PTHR46554">
    <property type="entry name" value="MEDIATOR OF RNA POLYMERASE II TRANSCRIPTION SUBUNIT 26A-RELATED"/>
    <property type="match status" value="1"/>
</dbReference>
<proteinExistence type="predicted"/>
<feature type="region of interest" description="Disordered" evidence="3">
    <location>
        <begin position="1"/>
        <end position="23"/>
    </location>
</feature>
<dbReference type="GO" id="GO:0008270">
    <property type="term" value="F:zinc ion binding"/>
    <property type="evidence" value="ECO:0007669"/>
    <property type="project" value="InterPro"/>
</dbReference>
<dbReference type="PANTHER" id="PTHR46554:SF2">
    <property type="entry name" value="TFIIS N-TERMINAL DOMAIN-CONTAINING PROTEIN"/>
    <property type="match status" value="1"/>
</dbReference>
<evidence type="ECO:0000313" key="5">
    <source>
        <dbReference type="EMBL" id="CAK7338411.1"/>
    </source>
</evidence>
<dbReference type="Pfam" id="PF08797">
    <property type="entry name" value="HIRAN"/>
    <property type="match status" value="1"/>
</dbReference>
<comment type="caution">
    <text evidence="5">The sequence shown here is derived from an EMBL/GenBank/DDBJ whole genome shotgun (WGS) entry which is preliminary data.</text>
</comment>
<organism evidence="5 6">
    <name type="scientific">Dovyalis caffra</name>
    <dbReference type="NCBI Taxonomy" id="77055"/>
    <lineage>
        <taxon>Eukaryota</taxon>
        <taxon>Viridiplantae</taxon>
        <taxon>Streptophyta</taxon>
        <taxon>Embryophyta</taxon>
        <taxon>Tracheophyta</taxon>
        <taxon>Spermatophyta</taxon>
        <taxon>Magnoliopsida</taxon>
        <taxon>eudicotyledons</taxon>
        <taxon>Gunneridae</taxon>
        <taxon>Pentapetalae</taxon>
        <taxon>rosids</taxon>
        <taxon>fabids</taxon>
        <taxon>Malpighiales</taxon>
        <taxon>Salicaceae</taxon>
        <taxon>Flacourtieae</taxon>
        <taxon>Dovyalis</taxon>
    </lineage>
</organism>
<keyword evidence="6" id="KW-1185">Reference proteome</keyword>
<reference evidence="5 6" key="1">
    <citation type="submission" date="2024-01" db="EMBL/GenBank/DDBJ databases">
        <authorList>
            <person name="Waweru B."/>
        </authorList>
    </citation>
    <scope>NUCLEOTIDE SEQUENCE [LARGE SCALE GENOMIC DNA]</scope>
</reference>
<evidence type="ECO:0000256" key="3">
    <source>
        <dbReference type="SAM" id="MobiDB-lite"/>
    </source>
</evidence>
<evidence type="ECO:0000256" key="1">
    <source>
        <dbReference type="ARBA" id="ARBA00022723"/>
    </source>
</evidence>
<accession>A0AAV1RPU0</accession>
<dbReference type="Gene3D" id="3.30.70.2330">
    <property type="match status" value="1"/>
</dbReference>
<protein>
    <recommendedName>
        <fullName evidence="4">HIRAN domain-containing protein</fullName>
    </recommendedName>
</protein>
<dbReference type="InterPro" id="IPR014905">
    <property type="entry name" value="HIRAN"/>
</dbReference>
<dbReference type="GO" id="GO:0003676">
    <property type="term" value="F:nucleic acid binding"/>
    <property type="evidence" value="ECO:0007669"/>
    <property type="project" value="InterPro"/>
</dbReference>
<dbReference type="AlphaFoldDB" id="A0AAV1RPU0"/>
<dbReference type="EMBL" id="CAWUPB010001116">
    <property type="protein sequence ID" value="CAK7338411.1"/>
    <property type="molecule type" value="Genomic_DNA"/>
</dbReference>
<dbReference type="GO" id="GO:0016818">
    <property type="term" value="F:hydrolase activity, acting on acid anhydrides, in phosphorus-containing anhydrides"/>
    <property type="evidence" value="ECO:0007669"/>
    <property type="project" value="InterPro"/>
</dbReference>
<dbReference type="Proteomes" id="UP001314170">
    <property type="component" value="Unassembled WGS sequence"/>
</dbReference>
<evidence type="ECO:0000256" key="2">
    <source>
        <dbReference type="ARBA" id="ARBA00022801"/>
    </source>
</evidence>
<evidence type="ECO:0000259" key="4">
    <source>
        <dbReference type="Pfam" id="PF08797"/>
    </source>
</evidence>
<keyword evidence="2" id="KW-0378">Hydrolase</keyword>
<keyword evidence="1" id="KW-0479">Metal-binding</keyword>
<name>A0AAV1RPU0_9ROSI</name>
<evidence type="ECO:0000313" key="6">
    <source>
        <dbReference type="Proteomes" id="UP001314170"/>
    </source>
</evidence>
<feature type="domain" description="HIRAN" evidence="4">
    <location>
        <begin position="275"/>
        <end position="343"/>
    </location>
</feature>
<gene>
    <name evidence="5" type="ORF">DCAF_LOCUS13458</name>
</gene>